<protein>
    <submittedName>
        <fullName evidence="2">Uncharacterized protein</fullName>
    </submittedName>
</protein>
<reference evidence="2" key="1">
    <citation type="submission" date="2016-03" db="EMBL/GenBank/DDBJ databases">
        <authorList>
            <person name="Ploux O."/>
        </authorList>
    </citation>
    <scope>NUCLEOTIDE SEQUENCE</scope>
    <source>
        <strain evidence="2">UC10</strain>
    </source>
</reference>
<accession>A0A1Y5P3U2</accession>
<evidence type="ECO:0000313" key="2">
    <source>
        <dbReference type="EMBL" id="SBS70628.1"/>
    </source>
</evidence>
<dbReference type="EMBL" id="FLQS01000001">
    <property type="protein sequence ID" value="SBS70628.1"/>
    <property type="molecule type" value="Genomic_DNA"/>
</dbReference>
<gene>
    <name evidence="2" type="ORF">MHPYR_10235</name>
</gene>
<keyword evidence="1" id="KW-0812">Transmembrane</keyword>
<evidence type="ECO:0000256" key="1">
    <source>
        <dbReference type="SAM" id="Phobius"/>
    </source>
</evidence>
<name>A0A1Y5P3U2_9MYCO</name>
<sequence length="126" mass="14038">MARACATSSCQIVTADRNDESSDTVRTWRNQLRSTSARCWISPSSVIGDGAAAAMPEIVPAVSDGRRVAVRIPANKVHHYWRLSAYGQLICNYLSDLALFLAFLSIRLFCASLWLIKVAYKLVLYR</sequence>
<organism evidence="2">
    <name type="scientific">uncultured Mycobacterium sp</name>
    <dbReference type="NCBI Taxonomy" id="171292"/>
    <lineage>
        <taxon>Bacteria</taxon>
        <taxon>Bacillati</taxon>
        <taxon>Actinomycetota</taxon>
        <taxon>Actinomycetes</taxon>
        <taxon>Mycobacteriales</taxon>
        <taxon>Mycobacteriaceae</taxon>
        <taxon>Mycobacterium</taxon>
        <taxon>environmental samples</taxon>
    </lineage>
</organism>
<dbReference type="AlphaFoldDB" id="A0A1Y5P3U2"/>
<keyword evidence="1" id="KW-1133">Transmembrane helix</keyword>
<keyword evidence="1" id="KW-0472">Membrane</keyword>
<feature type="transmembrane region" description="Helical" evidence="1">
    <location>
        <begin position="97"/>
        <end position="116"/>
    </location>
</feature>
<proteinExistence type="predicted"/>